<dbReference type="Gene3D" id="3.80.10.10">
    <property type="entry name" value="Ribonuclease Inhibitor"/>
    <property type="match status" value="1"/>
</dbReference>
<dbReference type="InterPro" id="IPR032675">
    <property type="entry name" value="LRR_dom_sf"/>
</dbReference>
<dbReference type="EMBL" id="JAACJM010000007">
    <property type="protein sequence ID" value="KAF5371790.1"/>
    <property type="molecule type" value="Genomic_DNA"/>
</dbReference>
<sequence length="614" mass="70685">MQALADYFVPQLNGFLSPWEDAKLRDVGMGLRVLGDGREPCSIPYEIYEEIFLYFDPRPERFDHNNSIGPFYCKQVLFNLSCTCRLFRVIVLPFIFHNITIVTHKDHPHAAKIYTFCEELVQVHDSQSSSPTSRYPRCIAPYVKECHLLGSKADMQNDGHPSVHLRALSHFRNLQTLHLQKTPINRDLFGTVLPKLKNLTNLVLDNHGIHSEEELRGLSTYSFVRLHVGESDSRYRDQSLCSHFSTEHLEEIETNGHHIFETLADKGPMHALQVLRITPSERSPLSTPGLFCSLLAHAPNLVELRLGNIIVLGPLPREGSISLLNLAHLSCPDQMIPLFSFSVTEPALRELHLYPSFRDTRENMIPPPICYTVLPGHIAACMIELKIPYVWLVGHYKDEDGDLYTYAPHFDQYFPRLEVLSVYDHAHTRNEHTLFKKDPARHHKYKKDLFARIIKICQGFRNLREMNIFVDKCYFLKQHRSSRGPDIPWNLPLQLQTVRWTRVGYEATPAEDDTEDDERGHSYHTGAGKKSQTLRIGQLDMDAKAFGVQNETEETATEAMDPGDSEWIPHVPYPARFDSKFRVERKAEYINDWTPCKIKSLIIVTSMQTRSVDF</sequence>
<organism evidence="2 3">
    <name type="scientific">Tetrapyrgos nigripes</name>
    <dbReference type="NCBI Taxonomy" id="182062"/>
    <lineage>
        <taxon>Eukaryota</taxon>
        <taxon>Fungi</taxon>
        <taxon>Dikarya</taxon>
        <taxon>Basidiomycota</taxon>
        <taxon>Agaricomycotina</taxon>
        <taxon>Agaricomycetes</taxon>
        <taxon>Agaricomycetidae</taxon>
        <taxon>Agaricales</taxon>
        <taxon>Marasmiineae</taxon>
        <taxon>Marasmiaceae</taxon>
        <taxon>Tetrapyrgos</taxon>
    </lineage>
</organism>
<evidence type="ECO:0000313" key="3">
    <source>
        <dbReference type="Proteomes" id="UP000559256"/>
    </source>
</evidence>
<name>A0A8H5GVW3_9AGAR</name>
<protein>
    <submittedName>
        <fullName evidence="2">Uncharacterized protein</fullName>
    </submittedName>
</protein>
<evidence type="ECO:0000313" key="2">
    <source>
        <dbReference type="EMBL" id="KAF5371790.1"/>
    </source>
</evidence>
<feature type="region of interest" description="Disordered" evidence="1">
    <location>
        <begin position="509"/>
        <end position="532"/>
    </location>
</feature>
<dbReference type="AlphaFoldDB" id="A0A8H5GVW3"/>
<evidence type="ECO:0000256" key="1">
    <source>
        <dbReference type="SAM" id="MobiDB-lite"/>
    </source>
</evidence>
<keyword evidence="3" id="KW-1185">Reference proteome</keyword>
<proteinExistence type="predicted"/>
<dbReference type="SUPFAM" id="SSF52058">
    <property type="entry name" value="L domain-like"/>
    <property type="match status" value="1"/>
</dbReference>
<accession>A0A8H5GVW3</accession>
<dbReference type="OrthoDB" id="3256662at2759"/>
<comment type="caution">
    <text evidence="2">The sequence shown here is derived from an EMBL/GenBank/DDBJ whole genome shotgun (WGS) entry which is preliminary data.</text>
</comment>
<gene>
    <name evidence="2" type="ORF">D9758_003520</name>
</gene>
<reference evidence="2 3" key="1">
    <citation type="journal article" date="2020" name="ISME J.">
        <title>Uncovering the hidden diversity of litter-decomposition mechanisms in mushroom-forming fungi.</title>
        <authorList>
            <person name="Floudas D."/>
            <person name="Bentzer J."/>
            <person name="Ahren D."/>
            <person name="Johansson T."/>
            <person name="Persson P."/>
            <person name="Tunlid A."/>
        </authorList>
    </citation>
    <scope>NUCLEOTIDE SEQUENCE [LARGE SCALE GENOMIC DNA]</scope>
    <source>
        <strain evidence="2 3">CBS 291.85</strain>
    </source>
</reference>
<dbReference type="Proteomes" id="UP000559256">
    <property type="component" value="Unassembled WGS sequence"/>
</dbReference>